<proteinExistence type="predicted"/>
<keyword evidence="1" id="KW-0812">Transmembrane</keyword>
<name>A0A1H5WUT5_9CLOT</name>
<keyword evidence="3" id="KW-1185">Reference proteome</keyword>
<gene>
    <name evidence="2" type="ORF">SAMN05660865_01591</name>
</gene>
<keyword evidence="1" id="KW-1133">Transmembrane helix</keyword>
<dbReference type="RefSeq" id="WP_103896514.1">
    <property type="nucleotide sequence ID" value="NZ_FNUK01000022.1"/>
</dbReference>
<evidence type="ECO:0000313" key="2">
    <source>
        <dbReference type="EMBL" id="SEG03252.1"/>
    </source>
</evidence>
<evidence type="ECO:0000313" key="3">
    <source>
        <dbReference type="Proteomes" id="UP000242850"/>
    </source>
</evidence>
<protein>
    <submittedName>
        <fullName evidence="2">Uncharacterized protein</fullName>
    </submittedName>
</protein>
<dbReference type="OrthoDB" id="1953429at2"/>
<organism evidence="2 3">
    <name type="scientific">Caloramator fervidus</name>
    <dbReference type="NCBI Taxonomy" id="29344"/>
    <lineage>
        <taxon>Bacteria</taxon>
        <taxon>Bacillati</taxon>
        <taxon>Bacillota</taxon>
        <taxon>Clostridia</taxon>
        <taxon>Eubacteriales</taxon>
        <taxon>Clostridiaceae</taxon>
        <taxon>Caloramator</taxon>
    </lineage>
</organism>
<feature type="transmembrane region" description="Helical" evidence="1">
    <location>
        <begin position="6"/>
        <end position="24"/>
    </location>
</feature>
<dbReference type="AlphaFoldDB" id="A0A1H5WUT5"/>
<reference evidence="3" key="1">
    <citation type="submission" date="2016-10" db="EMBL/GenBank/DDBJ databases">
        <authorList>
            <person name="Varghese N."/>
            <person name="Submissions S."/>
        </authorList>
    </citation>
    <scope>NUCLEOTIDE SEQUENCE [LARGE SCALE GENOMIC DNA]</scope>
    <source>
        <strain evidence="3">DSM 5463</strain>
    </source>
</reference>
<keyword evidence="1" id="KW-0472">Membrane</keyword>
<dbReference type="Proteomes" id="UP000242850">
    <property type="component" value="Unassembled WGS sequence"/>
</dbReference>
<sequence length="117" mass="14057">MVKYLLYVFLVAIITMILTYIGYLKDAQLSRELLNVLYIKSRRKIIDYLNKNKKADVIELQKIIKDVKGKVFWSRKQVKINQPEKFIELLIDDLYKKDIIDIEFKRGRKIVSLKNYE</sequence>
<dbReference type="EMBL" id="FNUK01000022">
    <property type="protein sequence ID" value="SEG03252.1"/>
    <property type="molecule type" value="Genomic_DNA"/>
</dbReference>
<accession>A0A1H5WUT5</accession>
<evidence type="ECO:0000256" key="1">
    <source>
        <dbReference type="SAM" id="Phobius"/>
    </source>
</evidence>